<dbReference type="GO" id="GO:0005524">
    <property type="term" value="F:ATP binding"/>
    <property type="evidence" value="ECO:0007669"/>
    <property type="project" value="UniProtKB-KW"/>
</dbReference>
<dbReference type="InterPro" id="IPR027417">
    <property type="entry name" value="P-loop_NTPase"/>
</dbReference>
<dbReference type="Proteomes" id="UP000471298">
    <property type="component" value="Unassembled WGS sequence"/>
</dbReference>
<dbReference type="InParanoid" id="A0A6N7ETU0"/>
<dbReference type="NCBIfam" id="NF000355">
    <property type="entry name" value="ribo_prot_ABC_F"/>
    <property type="match status" value="1"/>
</dbReference>
<dbReference type="AlphaFoldDB" id="A0A6N7ETU0"/>
<sequence length="648" mass="74025">MALVDLFEASKQYDTTPLLHQVDFHLHEGDRVAIIGKNGCGKSTLMKMVHGTLTLDHGKRVADTNIQIEMLSQIPRFDGQLTVREAIESELSELKAAQTRYQTLTAQLADDFTNEALKTAHEQTSNFLDHHNAWSLDNRVEQALVAFRLKHYENKPVQQLSGGEQRRVALAGLILKSPDVLILDEPTNHLDVQMVQFLEETILNGRYTILFVSHDRYFIDNIATQIVEIENQKLVYYKGGYRDFLASKEQRIATLEKQQHNLSRLYQNELSWLNRGVKARTKRNMGRVKRVNELKQQVNQNPNALKRMRSELMREKAHFSDSDKNHSKKIFFDVYNINYAIDGRPLIRQFKTKILAKQRIAIVGPNGAGKSTLLKLLTGKIQPDSGTIKRAEFNIGYFDQQREALDENKDLISTFCPGGGDRIEVQGKNMHVYGYLKLFNFPQEDLTKRIGMLSGGERSRVALALLFTKKVDCLIMDEPTNDLDIQTINILEEKLNAFDGVVIFVSHDRYFVDKIAQKLFIFNTDGSIEESYQKYSEYLDIEQTLKEIGEAESEIKHAKTSMENTDSRSKTTAQKLTFKDKHALDNLPHEIDQLVEKIAILNQSINENASDAEQLQALTTTLAECQQSLTDKEEQYLALLERAEALQS</sequence>
<accession>A0A6N7ETU0</accession>
<dbReference type="PROSITE" id="PS50893">
    <property type="entry name" value="ABC_TRANSPORTER_2"/>
    <property type="match status" value="2"/>
</dbReference>
<keyword evidence="2 5" id="KW-0067">ATP-binding</keyword>
<dbReference type="GO" id="GO:0016887">
    <property type="term" value="F:ATP hydrolysis activity"/>
    <property type="evidence" value="ECO:0007669"/>
    <property type="project" value="InterPro"/>
</dbReference>
<name>A0A6N7ETU0_9GAMM</name>
<reference evidence="5 6" key="1">
    <citation type="submission" date="2019-10" db="EMBL/GenBank/DDBJ databases">
        <title>Cardiobacteriales fam. a chemoheterotrophic member of the order Cardiobacteriales, and proposal of Cardiobacteriales fam. nov.</title>
        <authorList>
            <person name="Wang C."/>
        </authorList>
    </citation>
    <scope>NUCLEOTIDE SEQUENCE [LARGE SCALE GENOMIC DNA]</scope>
    <source>
        <strain evidence="5 6">ML27</strain>
    </source>
</reference>
<feature type="domain" description="ABC transporter" evidence="4">
    <location>
        <begin position="1"/>
        <end position="256"/>
    </location>
</feature>
<dbReference type="PROSITE" id="PS00211">
    <property type="entry name" value="ABC_TRANSPORTER_1"/>
    <property type="match status" value="2"/>
</dbReference>
<evidence type="ECO:0000256" key="3">
    <source>
        <dbReference type="SAM" id="Coils"/>
    </source>
</evidence>
<dbReference type="SUPFAM" id="SSF52540">
    <property type="entry name" value="P-loop containing nucleoside triphosphate hydrolases"/>
    <property type="match status" value="2"/>
</dbReference>
<dbReference type="Gene3D" id="1.10.287.380">
    <property type="entry name" value="Valyl-tRNA synthetase, C-terminal domain"/>
    <property type="match status" value="1"/>
</dbReference>
<comment type="caution">
    <text evidence="5">The sequence shown here is derived from an EMBL/GenBank/DDBJ whole genome shotgun (WGS) entry which is preliminary data.</text>
</comment>
<dbReference type="PANTHER" id="PTHR42855">
    <property type="entry name" value="ABC TRANSPORTER ATP-BINDING SUBUNIT"/>
    <property type="match status" value="1"/>
</dbReference>
<dbReference type="FunFam" id="3.40.50.300:FF:000011">
    <property type="entry name" value="Putative ABC transporter ATP-binding component"/>
    <property type="match status" value="1"/>
</dbReference>
<dbReference type="RefSeq" id="WP_152809767.1">
    <property type="nucleotide sequence ID" value="NZ_WHNW01000004.1"/>
</dbReference>
<dbReference type="Pfam" id="PF16326">
    <property type="entry name" value="ABC_tran_CTD"/>
    <property type="match status" value="1"/>
</dbReference>
<dbReference type="InterPro" id="IPR032524">
    <property type="entry name" value="ABC_tran_C"/>
</dbReference>
<dbReference type="InterPro" id="IPR003439">
    <property type="entry name" value="ABC_transporter-like_ATP-bd"/>
</dbReference>
<dbReference type="CDD" id="cd03221">
    <property type="entry name" value="ABCF_EF-3"/>
    <property type="match status" value="2"/>
</dbReference>
<feature type="domain" description="ABC transporter" evidence="4">
    <location>
        <begin position="332"/>
        <end position="551"/>
    </location>
</feature>
<dbReference type="Gene3D" id="3.40.50.300">
    <property type="entry name" value="P-loop containing nucleotide triphosphate hydrolases"/>
    <property type="match status" value="2"/>
</dbReference>
<dbReference type="Pfam" id="PF00005">
    <property type="entry name" value="ABC_tran"/>
    <property type="match status" value="2"/>
</dbReference>
<dbReference type="Pfam" id="PF12848">
    <property type="entry name" value="ABC_tran_Xtn"/>
    <property type="match status" value="1"/>
</dbReference>
<evidence type="ECO:0000256" key="2">
    <source>
        <dbReference type="ARBA" id="ARBA00022840"/>
    </source>
</evidence>
<evidence type="ECO:0000313" key="6">
    <source>
        <dbReference type="Proteomes" id="UP000471298"/>
    </source>
</evidence>
<dbReference type="EMBL" id="WHNW01000004">
    <property type="protein sequence ID" value="MPV85971.1"/>
    <property type="molecule type" value="Genomic_DNA"/>
</dbReference>
<dbReference type="InterPro" id="IPR003593">
    <property type="entry name" value="AAA+_ATPase"/>
</dbReference>
<dbReference type="InterPro" id="IPR032781">
    <property type="entry name" value="ABC_tran_Xtn"/>
</dbReference>
<keyword evidence="3" id="KW-0175">Coiled coil</keyword>
<dbReference type="InterPro" id="IPR017871">
    <property type="entry name" value="ABC_transporter-like_CS"/>
</dbReference>
<dbReference type="InterPro" id="IPR051309">
    <property type="entry name" value="ABCF_ATPase"/>
</dbReference>
<organism evidence="5 6">
    <name type="scientific">Ostreibacterium oceani</name>
    <dbReference type="NCBI Taxonomy" id="2654998"/>
    <lineage>
        <taxon>Bacteria</taxon>
        <taxon>Pseudomonadati</taxon>
        <taxon>Pseudomonadota</taxon>
        <taxon>Gammaproteobacteria</taxon>
        <taxon>Cardiobacteriales</taxon>
        <taxon>Ostreibacteriaceae</taxon>
        <taxon>Ostreibacterium</taxon>
    </lineage>
</organism>
<dbReference type="InterPro" id="IPR037118">
    <property type="entry name" value="Val-tRNA_synth_C_sf"/>
</dbReference>
<dbReference type="FunCoup" id="A0A6N7ETU0">
    <property type="interactions" value="266"/>
</dbReference>
<protein>
    <submittedName>
        <fullName evidence="5">ATP-binding cassette domain-containing protein</fullName>
    </submittedName>
</protein>
<dbReference type="SMART" id="SM00382">
    <property type="entry name" value="AAA"/>
    <property type="match status" value="2"/>
</dbReference>
<dbReference type="GO" id="GO:0003677">
    <property type="term" value="F:DNA binding"/>
    <property type="evidence" value="ECO:0007669"/>
    <property type="project" value="InterPro"/>
</dbReference>
<evidence type="ECO:0000313" key="5">
    <source>
        <dbReference type="EMBL" id="MPV85971.1"/>
    </source>
</evidence>
<keyword evidence="6" id="KW-1185">Reference proteome</keyword>
<evidence type="ECO:0000259" key="4">
    <source>
        <dbReference type="PROSITE" id="PS50893"/>
    </source>
</evidence>
<proteinExistence type="predicted"/>
<dbReference type="PANTHER" id="PTHR42855:SF1">
    <property type="entry name" value="ABC TRANSPORTER DOMAIN-CONTAINING PROTEIN"/>
    <property type="match status" value="1"/>
</dbReference>
<gene>
    <name evidence="5" type="ORF">GCU85_04390</name>
</gene>
<keyword evidence="1" id="KW-0547">Nucleotide-binding</keyword>
<feature type="coiled-coil region" evidence="3">
    <location>
        <begin position="615"/>
        <end position="642"/>
    </location>
</feature>
<evidence type="ECO:0000256" key="1">
    <source>
        <dbReference type="ARBA" id="ARBA00022741"/>
    </source>
</evidence>